<organism evidence="6 7">
    <name type="scientific">Usitatibacter rugosus</name>
    <dbReference type="NCBI Taxonomy" id="2732067"/>
    <lineage>
        <taxon>Bacteria</taxon>
        <taxon>Pseudomonadati</taxon>
        <taxon>Pseudomonadota</taxon>
        <taxon>Betaproteobacteria</taxon>
        <taxon>Nitrosomonadales</taxon>
        <taxon>Usitatibacteraceae</taxon>
        <taxon>Usitatibacter</taxon>
    </lineage>
</organism>
<dbReference type="GO" id="GO:0045892">
    <property type="term" value="P:negative regulation of DNA-templated transcription"/>
    <property type="evidence" value="ECO:0007669"/>
    <property type="project" value="TreeGrafter"/>
</dbReference>
<dbReference type="SUPFAM" id="SSF55781">
    <property type="entry name" value="GAF domain-like"/>
    <property type="match status" value="1"/>
</dbReference>
<evidence type="ECO:0000256" key="1">
    <source>
        <dbReference type="ARBA" id="ARBA00023015"/>
    </source>
</evidence>
<dbReference type="InterPro" id="IPR036388">
    <property type="entry name" value="WH-like_DNA-bd_sf"/>
</dbReference>
<evidence type="ECO:0000256" key="2">
    <source>
        <dbReference type="ARBA" id="ARBA00023125"/>
    </source>
</evidence>
<dbReference type="RefSeq" id="WP_171089458.1">
    <property type="nucleotide sequence ID" value="NZ_CP053069.1"/>
</dbReference>
<evidence type="ECO:0000259" key="4">
    <source>
        <dbReference type="PROSITE" id="PS51077"/>
    </source>
</evidence>
<dbReference type="Pfam" id="PF09339">
    <property type="entry name" value="HTH_IclR"/>
    <property type="match status" value="1"/>
</dbReference>
<evidence type="ECO:0000256" key="3">
    <source>
        <dbReference type="ARBA" id="ARBA00023163"/>
    </source>
</evidence>
<dbReference type="Gene3D" id="1.10.10.10">
    <property type="entry name" value="Winged helix-like DNA-binding domain superfamily/Winged helix DNA-binding domain"/>
    <property type="match status" value="1"/>
</dbReference>
<dbReference type="Gene3D" id="3.30.450.40">
    <property type="match status" value="1"/>
</dbReference>
<dbReference type="Proteomes" id="UP000501534">
    <property type="component" value="Chromosome"/>
</dbReference>
<dbReference type="PROSITE" id="PS51078">
    <property type="entry name" value="ICLR_ED"/>
    <property type="match status" value="1"/>
</dbReference>
<dbReference type="PANTHER" id="PTHR30136:SF24">
    <property type="entry name" value="HTH-TYPE TRANSCRIPTIONAL REPRESSOR ALLR"/>
    <property type="match status" value="1"/>
</dbReference>
<dbReference type="InterPro" id="IPR029016">
    <property type="entry name" value="GAF-like_dom_sf"/>
</dbReference>
<dbReference type="GO" id="GO:0003700">
    <property type="term" value="F:DNA-binding transcription factor activity"/>
    <property type="evidence" value="ECO:0007669"/>
    <property type="project" value="TreeGrafter"/>
</dbReference>
<dbReference type="EMBL" id="CP053069">
    <property type="protein sequence ID" value="QJR09608.1"/>
    <property type="molecule type" value="Genomic_DNA"/>
</dbReference>
<dbReference type="PROSITE" id="PS51077">
    <property type="entry name" value="HTH_ICLR"/>
    <property type="match status" value="1"/>
</dbReference>
<dbReference type="Pfam" id="PF01614">
    <property type="entry name" value="IclR_C"/>
    <property type="match status" value="1"/>
</dbReference>
<evidence type="ECO:0000259" key="5">
    <source>
        <dbReference type="PROSITE" id="PS51078"/>
    </source>
</evidence>
<proteinExistence type="predicted"/>
<keyword evidence="2" id="KW-0238">DNA-binding</keyword>
<dbReference type="InterPro" id="IPR050707">
    <property type="entry name" value="HTH_MetabolicPath_Reg"/>
</dbReference>
<dbReference type="InterPro" id="IPR005471">
    <property type="entry name" value="Tscrpt_reg_IclR_N"/>
</dbReference>
<dbReference type="KEGG" id="uru:DSM104443_00657"/>
<dbReference type="PANTHER" id="PTHR30136">
    <property type="entry name" value="HELIX-TURN-HELIX TRANSCRIPTIONAL REGULATOR, ICLR FAMILY"/>
    <property type="match status" value="1"/>
</dbReference>
<dbReference type="SMART" id="SM00346">
    <property type="entry name" value="HTH_ICLR"/>
    <property type="match status" value="1"/>
</dbReference>
<feature type="domain" description="HTH iclR-type" evidence="4">
    <location>
        <begin position="15"/>
        <end position="77"/>
    </location>
</feature>
<reference evidence="6 7" key="1">
    <citation type="submission" date="2020-04" db="EMBL/GenBank/DDBJ databases">
        <title>Usitatibacter rugosus gen. nov., sp. nov. and Usitatibacter palustris sp. nov., novel members of Usitatibacteraceae fam. nov. within the order Nitrosomonadales isolated from soil.</title>
        <authorList>
            <person name="Huber K.J."/>
            <person name="Neumann-Schaal M."/>
            <person name="Geppert A."/>
            <person name="Luckner M."/>
            <person name="Wanner G."/>
            <person name="Overmann J."/>
        </authorList>
    </citation>
    <scope>NUCLEOTIDE SEQUENCE [LARGE SCALE GENOMIC DNA]</scope>
    <source>
        <strain evidence="6 7">0125_3</strain>
    </source>
</reference>
<dbReference type="InterPro" id="IPR014757">
    <property type="entry name" value="Tscrpt_reg_IclR_C"/>
</dbReference>
<sequence length="263" mass="28811">MPSRIATKNTKPTGTGALDKGLNLLALVCDSPQPQRFTDLLKETKLPKATLHRLLGALVAHKLLAVDDRDGTYRVGLRALEMAQKSWEGLDIRGAAADEILWLGDETGETVHLAVIDDIEVVYIDKVESRQRIRMFSAIGKRGPLHCTGVGKAMLAFVDEAARGPLIDRLPLKRFTQHTFAAKTALVKHLAEIRRVGYAKDLEEHELGIRCAAAPIFDYRGRVVASVSVTAPSFRLTLEHLEKIAPAVVTAARNITRKLGGRA</sequence>
<dbReference type="SUPFAM" id="SSF46785">
    <property type="entry name" value="Winged helix' DNA-binding domain"/>
    <property type="match status" value="1"/>
</dbReference>
<protein>
    <submittedName>
        <fullName evidence="6">HTH-type transcriptional regulator XynR</fullName>
    </submittedName>
</protein>
<evidence type="ECO:0000313" key="6">
    <source>
        <dbReference type="EMBL" id="QJR09608.1"/>
    </source>
</evidence>
<gene>
    <name evidence="6" type="primary">xynR</name>
    <name evidence="6" type="ORF">DSM104443_00657</name>
</gene>
<dbReference type="GO" id="GO:0003677">
    <property type="term" value="F:DNA binding"/>
    <property type="evidence" value="ECO:0007669"/>
    <property type="project" value="UniProtKB-KW"/>
</dbReference>
<feature type="domain" description="IclR-ED" evidence="5">
    <location>
        <begin position="78"/>
        <end position="261"/>
    </location>
</feature>
<dbReference type="AlphaFoldDB" id="A0A6M4GS16"/>
<keyword evidence="3" id="KW-0804">Transcription</keyword>
<keyword evidence="1" id="KW-0805">Transcription regulation</keyword>
<dbReference type="InterPro" id="IPR036390">
    <property type="entry name" value="WH_DNA-bd_sf"/>
</dbReference>
<name>A0A6M4GS16_9PROT</name>
<keyword evidence="7" id="KW-1185">Reference proteome</keyword>
<accession>A0A6M4GS16</accession>
<evidence type="ECO:0000313" key="7">
    <source>
        <dbReference type="Proteomes" id="UP000501534"/>
    </source>
</evidence>